<dbReference type="GO" id="GO:1902600">
    <property type="term" value="P:proton transmembrane transport"/>
    <property type="evidence" value="ECO:0007669"/>
    <property type="project" value="UniProtKB-KW"/>
</dbReference>
<keyword evidence="12" id="KW-0677">Repeat</keyword>
<dbReference type="Pfam" id="PF14715">
    <property type="entry name" value="FixP_N"/>
    <property type="match status" value="1"/>
</dbReference>
<keyword evidence="16 21" id="KW-0560">Oxidoreductase</keyword>
<evidence type="ECO:0000256" key="7">
    <source>
        <dbReference type="ARBA" id="ARBA00022519"/>
    </source>
</evidence>
<dbReference type="EMBL" id="LVVZ01000041">
    <property type="protein sequence ID" value="OKL42657.1"/>
    <property type="molecule type" value="Genomic_DNA"/>
</dbReference>
<comment type="cofactor">
    <cofactor evidence="21 23">
        <name>heme c</name>
        <dbReference type="ChEBI" id="CHEBI:61717"/>
    </cofactor>
    <text evidence="21 23">Binds 2 heme C groups per subunit.</text>
</comment>
<evidence type="ECO:0000259" key="25">
    <source>
        <dbReference type="PROSITE" id="PS51007"/>
    </source>
</evidence>
<feature type="binding site" description="covalent" evidence="23">
    <location>
        <position position="221"/>
    </location>
    <ligand>
        <name>heme c</name>
        <dbReference type="ChEBI" id="CHEBI:61717"/>
        <label>2</label>
    </ligand>
</feature>
<feature type="binding site" description="axial binding residue" evidence="22">
    <location>
        <position position="174"/>
    </location>
    <ligand>
        <name>heme c</name>
        <dbReference type="ChEBI" id="CHEBI:61717"/>
        <label>2</label>
    </ligand>
    <ligandPart>
        <name>Fe</name>
        <dbReference type="ChEBI" id="CHEBI:18248"/>
    </ligandPart>
</feature>
<evidence type="ECO:0000256" key="11">
    <source>
        <dbReference type="ARBA" id="ARBA00022723"/>
    </source>
</evidence>
<comment type="caution">
    <text evidence="26">The sequence shown here is derived from an EMBL/GenBank/DDBJ whole genome shotgun (WGS) entry which is preliminary data.</text>
</comment>
<dbReference type="PROSITE" id="PS51007">
    <property type="entry name" value="CYTC"/>
    <property type="match status" value="2"/>
</dbReference>
<evidence type="ECO:0000256" key="17">
    <source>
        <dbReference type="ARBA" id="ARBA00023004"/>
    </source>
</evidence>
<dbReference type="PANTHER" id="PTHR33751">
    <property type="entry name" value="CBB3-TYPE CYTOCHROME C OXIDASE SUBUNIT FIXP"/>
    <property type="match status" value="1"/>
</dbReference>
<evidence type="ECO:0000256" key="22">
    <source>
        <dbReference type="PIRSR" id="PIRSR000006-1"/>
    </source>
</evidence>
<evidence type="ECO:0000256" key="20">
    <source>
        <dbReference type="ARBA" id="ARBA00025525"/>
    </source>
</evidence>
<evidence type="ECO:0000256" key="5">
    <source>
        <dbReference type="ARBA" id="ARBA00022448"/>
    </source>
</evidence>
<keyword evidence="8 21" id="KW-0349">Heme</keyword>
<dbReference type="InterPro" id="IPR038414">
    <property type="entry name" value="CcoP_N_sf"/>
</dbReference>
<evidence type="ECO:0000256" key="8">
    <source>
        <dbReference type="ARBA" id="ARBA00022617"/>
    </source>
</evidence>
<feature type="binding site" description="axial binding residue" evidence="22">
    <location>
        <position position="266"/>
    </location>
    <ligand>
        <name>heme c</name>
        <dbReference type="ChEBI" id="CHEBI:61717"/>
        <label>1</label>
    </ligand>
    <ligandPart>
        <name>Fe</name>
        <dbReference type="ChEBI" id="CHEBI:18248"/>
    </ligandPart>
</feature>
<keyword evidence="9 21" id="KW-0679">Respiratory chain</keyword>
<gene>
    <name evidence="26" type="ORF">A3843_18600</name>
</gene>
<dbReference type="AlphaFoldDB" id="A0A1U7JD61"/>
<dbReference type="GO" id="GO:0005506">
    <property type="term" value="F:iron ion binding"/>
    <property type="evidence" value="ECO:0007669"/>
    <property type="project" value="InterPro"/>
</dbReference>
<dbReference type="GO" id="GO:0016491">
    <property type="term" value="F:oxidoreductase activity"/>
    <property type="evidence" value="ECO:0007669"/>
    <property type="project" value="UniProtKB-KW"/>
</dbReference>
<dbReference type="InterPro" id="IPR036909">
    <property type="entry name" value="Cyt_c-like_dom_sf"/>
</dbReference>
<evidence type="ECO:0000256" key="13">
    <source>
        <dbReference type="ARBA" id="ARBA00022781"/>
    </source>
</evidence>
<keyword evidence="5 21" id="KW-0813">Transport</keyword>
<keyword evidence="15 24" id="KW-1133">Transmembrane helix</keyword>
<reference evidence="26 27" key="1">
    <citation type="submission" date="2016-03" db="EMBL/GenBank/DDBJ databases">
        <title>Genome sequence of Nesiotobacter sp. nov., a moderately halophilic alphaproteobacterium isolated from the Yellow Sea, China.</title>
        <authorList>
            <person name="Zhang G."/>
            <person name="Zhang R."/>
        </authorList>
    </citation>
    <scope>NUCLEOTIDE SEQUENCE [LARGE SCALE GENOMIC DNA]</scope>
    <source>
        <strain evidence="26 27">WB1-6</strain>
    </source>
</reference>
<dbReference type="GO" id="GO:0005886">
    <property type="term" value="C:plasma membrane"/>
    <property type="evidence" value="ECO:0007669"/>
    <property type="project" value="UniProtKB-SubCell"/>
</dbReference>
<dbReference type="PIRSF" id="PIRSF000006">
    <property type="entry name" value="Cbb3-Cox_fixP"/>
    <property type="match status" value="1"/>
</dbReference>
<comment type="function">
    <text evidence="20">C-type cytochrome. Part of the cbb3-type cytochrome c oxidase complex. FixP subunit is required for transferring electrons from donor cytochrome c via its heme groups to FixO subunit. From there, electrons are shuttled to the catalytic binuclear center of FixN subunit where oxygen reduction takes place. The complex also functions as a proton pump.</text>
</comment>
<accession>A0A1U7JD61</accession>
<dbReference type="NCBIfam" id="TIGR00782">
    <property type="entry name" value="ccoP"/>
    <property type="match status" value="1"/>
</dbReference>
<dbReference type="GO" id="GO:0006119">
    <property type="term" value="P:oxidative phosphorylation"/>
    <property type="evidence" value="ECO:0007669"/>
    <property type="project" value="UniProtKB-UniPathway"/>
</dbReference>
<dbReference type="STRING" id="197461.A3843_18600"/>
<evidence type="ECO:0000256" key="1">
    <source>
        <dbReference type="ARBA" id="ARBA00004533"/>
    </source>
</evidence>
<keyword evidence="7 21" id="KW-0997">Cell inner membrane</keyword>
<evidence type="ECO:0000256" key="24">
    <source>
        <dbReference type="SAM" id="Phobius"/>
    </source>
</evidence>
<keyword evidence="11 21" id="KW-0479">Metal-binding</keyword>
<keyword evidence="6 21" id="KW-1003">Cell membrane</keyword>
<dbReference type="Gene3D" id="6.10.280.130">
    <property type="match status" value="1"/>
</dbReference>
<dbReference type="Pfam" id="PF13442">
    <property type="entry name" value="Cytochrome_CBB3"/>
    <property type="match status" value="2"/>
</dbReference>
<dbReference type="Proteomes" id="UP000185783">
    <property type="component" value="Unassembled WGS sequence"/>
</dbReference>
<dbReference type="PANTHER" id="PTHR33751:SF1">
    <property type="entry name" value="CBB3-TYPE CYTOCHROME C OXIDASE SUBUNIT FIXP"/>
    <property type="match status" value="1"/>
</dbReference>
<evidence type="ECO:0000256" key="14">
    <source>
        <dbReference type="ARBA" id="ARBA00022982"/>
    </source>
</evidence>
<comment type="pathway">
    <text evidence="2 21">Energy metabolism; oxidative phosphorylation.</text>
</comment>
<feature type="binding site" description="axial binding residue" evidence="22">
    <location>
        <position position="225"/>
    </location>
    <ligand>
        <name>heme c</name>
        <dbReference type="ChEBI" id="CHEBI:61717"/>
        <label>2</label>
    </ligand>
    <ligandPart>
        <name>Fe</name>
        <dbReference type="ChEBI" id="CHEBI:18248"/>
    </ligandPart>
</feature>
<feature type="binding site" description="axial binding residue" evidence="22">
    <location>
        <position position="127"/>
    </location>
    <ligand>
        <name>heme c</name>
        <dbReference type="ChEBI" id="CHEBI:61717"/>
        <label>1</label>
    </ligand>
    <ligandPart>
        <name>Fe</name>
        <dbReference type="ChEBI" id="CHEBI:18248"/>
    </ligandPart>
</feature>
<evidence type="ECO:0000256" key="21">
    <source>
        <dbReference type="PIRNR" id="PIRNR000006"/>
    </source>
</evidence>
<evidence type="ECO:0000256" key="23">
    <source>
        <dbReference type="PIRSR" id="PIRSR000006-2"/>
    </source>
</evidence>
<evidence type="ECO:0000313" key="27">
    <source>
        <dbReference type="Proteomes" id="UP000185783"/>
    </source>
</evidence>
<comment type="similarity">
    <text evidence="3 21">Belongs to the CcoP / FixP family.</text>
</comment>
<evidence type="ECO:0000256" key="3">
    <source>
        <dbReference type="ARBA" id="ARBA00006113"/>
    </source>
</evidence>
<evidence type="ECO:0000256" key="9">
    <source>
        <dbReference type="ARBA" id="ARBA00022660"/>
    </source>
</evidence>
<keyword evidence="17 21" id="KW-0408">Iron</keyword>
<evidence type="ECO:0000256" key="4">
    <source>
        <dbReference type="ARBA" id="ARBA00011203"/>
    </source>
</evidence>
<dbReference type="InterPro" id="IPR009056">
    <property type="entry name" value="Cyt_c-like_dom"/>
</dbReference>
<evidence type="ECO:0000313" key="26">
    <source>
        <dbReference type="EMBL" id="OKL42657.1"/>
    </source>
</evidence>
<dbReference type="RefSeq" id="WP_028482692.1">
    <property type="nucleotide sequence ID" value="NZ_LVVZ01000041.1"/>
</dbReference>
<comment type="subcellular location">
    <subcellularLocation>
        <location evidence="1 21">Cell inner membrane</location>
    </subcellularLocation>
</comment>
<dbReference type="SUPFAM" id="SSF46626">
    <property type="entry name" value="Cytochrome c"/>
    <property type="match status" value="2"/>
</dbReference>
<dbReference type="PRINTS" id="PR00605">
    <property type="entry name" value="CYTCHROMECIC"/>
</dbReference>
<dbReference type="GO" id="GO:0020037">
    <property type="term" value="F:heme binding"/>
    <property type="evidence" value="ECO:0007669"/>
    <property type="project" value="InterPro"/>
</dbReference>
<evidence type="ECO:0000256" key="15">
    <source>
        <dbReference type="ARBA" id="ARBA00022989"/>
    </source>
</evidence>
<keyword evidence="13 21" id="KW-0375">Hydrogen ion transport</keyword>
<feature type="binding site" description="covalent" evidence="23">
    <location>
        <position position="224"/>
    </location>
    <ligand>
        <name>heme c</name>
        <dbReference type="ChEBI" id="CHEBI:61717"/>
        <label>2</label>
    </ligand>
</feature>
<organism evidence="26 27">
    <name type="scientific">Pseudovibrio exalbescens</name>
    <dbReference type="NCBI Taxonomy" id="197461"/>
    <lineage>
        <taxon>Bacteria</taxon>
        <taxon>Pseudomonadati</taxon>
        <taxon>Pseudomonadota</taxon>
        <taxon>Alphaproteobacteria</taxon>
        <taxon>Hyphomicrobiales</taxon>
        <taxon>Stappiaceae</taxon>
        <taxon>Pseudovibrio</taxon>
    </lineage>
</organism>
<keyword evidence="27" id="KW-1185">Reference proteome</keyword>
<protein>
    <recommendedName>
        <fullName evidence="21">Cbb3-type cytochrome c oxidase subunit</fullName>
    </recommendedName>
</protein>
<keyword evidence="18 21" id="KW-0406">Ion transport</keyword>
<evidence type="ECO:0000256" key="10">
    <source>
        <dbReference type="ARBA" id="ARBA00022692"/>
    </source>
</evidence>
<feature type="binding site" description="covalent" evidence="23">
    <location>
        <position position="126"/>
    </location>
    <ligand>
        <name>heme c</name>
        <dbReference type="ChEBI" id="CHEBI:61717"/>
        <label>1</label>
    </ligand>
</feature>
<name>A0A1U7JD61_9HYPH</name>
<feature type="domain" description="Cytochrome c" evidence="25">
    <location>
        <begin position="110"/>
        <end position="199"/>
    </location>
</feature>
<keyword evidence="14 21" id="KW-0249">Electron transport</keyword>
<dbReference type="InterPro" id="IPR004678">
    <property type="entry name" value="Cyt_c_oxidase_cbb3_su3"/>
</dbReference>
<evidence type="ECO:0000256" key="18">
    <source>
        <dbReference type="ARBA" id="ARBA00023065"/>
    </source>
</evidence>
<dbReference type="InterPro" id="IPR032858">
    <property type="entry name" value="CcoP_N"/>
</dbReference>
<dbReference type="InterPro" id="IPR008168">
    <property type="entry name" value="Cyt_C_IC"/>
</dbReference>
<evidence type="ECO:0000256" key="19">
    <source>
        <dbReference type="ARBA" id="ARBA00023136"/>
    </source>
</evidence>
<feature type="binding site" description="covalent" evidence="23">
    <location>
        <position position="123"/>
    </location>
    <ligand>
        <name>heme c</name>
        <dbReference type="ChEBI" id="CHEBI:61717"/>
        <label>1</label>
    </ligand>
</feature>
<evidence type="ECO:0000256" key="6">
    <source>
        <dbReference type="ARBA" id="ARBA00022475"/>
    </source>
</evidence>
<evidence type="ECO:0000256" key="12">
    <source>
        <dbReference type="ARBA" id="ARBA00022737"/>
    </source>
</evidence>
<feature type="domain" description="Cytochrome c" evidence="25">
    <location>
        <begin position="208"/>
        <end position="289"/>
    </location>
</feature>
<dbReference type="UniPathway" id="UPA00705"/>
<dbReference type="Gene3D" id="1.10.760.10">
    <property type="entry name" value="Cytochrome c-like domain"/>
    <property type="match status" value="2"/>
</dbReference>
<comment type="subunit">
    <text evidence="4">Component of the cbb3-type cytochrome c oxidase at least composed of FixN, FixO, FixQ and FixP.</text>
</comment>
<sequence length="292" mass="31816">MAEHKKEIDKLSGVETTGHEWDGLKELNNPLPKWWLYLFYATIVWSVGYWVLMPSWPLVSDYTSGLLGHSQRANVHREFEAAMSERAETGNQLMEASLEEIRSTPELLEFALASGGAAFADNCAPCHGTGATGFEGYPNLQDDVWIWGGSMDDILQTISYGVRSEHPDTRFGEMLAFGRDEILNDDEISAVANYVAAELAGTEPEDGADLDTGATVYMDNCAACHGDEGLGSKELGAPNLTAPNYLYGNTVEAIEAQVNNPRHGVMPPWIDRLGETTVKSLAVYVHSLGGGQ</sequence>
<dbReference type="InterPro" id="IPR050597">
    <property type="entry name" value="Cytochrome_c_Oxidase_Subunit"/>
</dbReference>
<evidence type="ECO:0000256" key="16">
    <source>
        <dbReference type="ARBA" id="ARBA00023002"/>
    </source>
</evidence>
<evidence type="ECO:0000256" key="2">
    <source>
        <dbReference type="ARBA" id="ARBA00004673"/>
    </source>
</evidence>
<keyword evidence="10 24" id="KW-0812">Transmembrane</keyword>
<dbReference type="GO" id="GO:0009055">
    <property type="term" value="F:electron transfer activity"/>
    <property type="evidence" value="ECO:0007669"/>
    <property type="project" value="InterPro"/>
</dbReference>
<keyword evidence="19 21" id="KW-0472">Membrane</keyword>
<feature type="transmembrane region" description="Helical" evidence="24">
    <location>
        <begin position="34"/>
        <end position="52"/>
    </location>
</feature>
<proteinExistence type="inferred from homology"/>